<accession>A0A1Z5JW20</accession>
<dbReference type="OrthoDB" id="262529at2759"/>
<evidence type="ECO:0000256" key="1">
    <source>
        <dbReference type="ARBA" id="ARBA00004123"/>
    </source>
</evidence>
<keyword evidence="4" id="KW-0234">DNA repair</keyword>
<dbReference type="InterPro" id="IPR011084">
    <property type="entry name" value="DRMBL"/>
</dbReference>
<dbReference type="CDD" id="cd16273">
    <property type="entry name" value="SNM1A-1C-like_MBL-fold"/>
    <property type="match status" value="1"/>
</dbReference>
<feature type="compositionally biased region" description="Acidic residues" evidence="6">
    <location>
        <begin position="77"/>
        <end position="95"/>
    </location>
</feature>
<name>A0A1Z5JW20_FISSO</name>
<protein>
    <submittedName>
        <fullName evidence="8">DNA cross-link repair 1A protein</fullName>
    </submittedName>
</protein>
<dbReference type="Gene3D" id="3.60.15.10">
    <property type="entry name" value="Ribonuclease Z/Hydroxyacylglutathione hydrolase-like"/>
    <property type="match status" value="1"/>
</dbReference>
<proteinExistence type="inferred from homology"/>
<feature type="domain" description="DNA repair metallo-beta-lactamase" evidence="7">
    <location>
        <begin position="516"/>
        <end position="619"/>
    </location>
</feature>
<evidence type="ECO:0000259" key="7">
    <source>
        <dbReference type="Pfam" id="PF07522"/>
    </source>
</evidence>
<evidence type="ECO:0000313" key="9">
    <source>
        <dbReference type="Proteomes" id="UP000198406"/>
    </source>
</evidence>
<evidence type="ECO:0000256" key="2">
    <source>
        <dbReference type="ARBA" id="ARBA00010304"/>
    </source>
</evidence>
<evidence type="ECO:0000256" key="4">
    <source>
        <dbReference type="ARBA" id="ARBA00023204"/>
    </source>
</evidence>
<dbReference type="InParanoid" id="A0A1Z5JW20"/>
<dbReference type="Gene3D" id="3.40.50.12650">
    <property type="match status" value="1"/>
</dbReference>
<comment type="caution">
    <text evidence="8">The sequence shown here is derived from an EMBL/GenBank/DDBJ whole genome shotgun (WGS) entry which is preliminary data.</text>
</comment>
<comment type="subcellular location">
    <subcellularLocation>
        <location evidence="1">Nucleus</location>
    </subcellularLocation>
</comment>
<organism evidence="8 9">
    <name type="scientific">Fistulifera solaris</name>
    <name type="common">Oleaginous diatom</name>
    <dbReference type="NCBI Taxonomy" id="1519565"/>
    <lineage>
        <taxon>Eukaryota</taxon>
        <taxon>Sar</taxon>
        <taxon>Stramenopiles</taxon>
        <taxon>Ochrophyta</taxon>
        <taxon>Bacillariophyta</taxon>
        <taxon>Bacillariophyceae</taxon>
        <taxon>Bacillariophycidae</taxon>
        <taxon>Naviculales</taxon>
        <taxon>Naviculaceae</taxon>
        <taxon>Fistulifera</taxon>
    </lineage>
</organism>
<feature type="region of interest" description="Disordered" evidence="6">
    <location>
        <begin position="258"/>
        <end position="288"/>
    </location>
</feature>
<dbReference type="GO" id="GO:0035312">
    <property type="term" value="F:5'-3' DNA exonuclease activity"/>
    <property type="evidence" value="ECO:0007669"/>
    <property type="project" value="TreeGrafter"/>
</dbReference>
<feature type="compositionally biased region" description="Low complexity" evidence="6">
    <location>
        <begin position="258"/>
        <end position="267"/>
    </location>
</feature>
<keyword evidence="3" id="KW-0227">DNA damage</keyword>
<dbReference type="Proteomes" id="UP000198406">
    <property type="component" value="Unassembled WGS sequence"/>
</dbReference>
<comment type="similarity">
    <text evidence="2">Belongs to the DNA repair metallo-beta-lactamase (DRMBL) family.</text>
</comment>
<dbReference type="AlphaFoldDB" id="A0A1Z5JW20"/>
<sequence length="636" mass="72215">MPRIVRNCRVCTVKFIAKDFVLDLTCTKCQPTAEKQENDNPHIEAIIEDDIQDFDAGISSEAEDDFHCTQIVEVLSSDDDEEEVEEEDEDEEDEPLTSLIRPTPQQPQERIIHNPYSPAKPTLSQPPKEQLLHISISLEPQKERKHQSSQQLTCCFVCGANLLETIQSGWKGRMDHIKRCSRKHGVQAKDVIEQPDEEFMIEESVKESAWWNDTLNKSSKGMQQTTLLSLLPSESKQPSALPNALTKLMDGARRVAQQAKQPKAGKQSRTKITSTTNDKKRQWSSGPKFSSRTCPFYKKIPGTDFVVDGFQYATPSLTSNYFLTHFHSDHYGGITRQWNCGTIYCSEATANLVNQQLGVDRQYLHPLPLGVAVPLVTTNNKTVSVTLHDANHCPGAVMLVFEVGKRIIMHVGDFRWHREEMTVLGSRYRIDDLFLDTTYCDPKYVLPTQAEAIQAAVETAVREVHKYEKMSLLLVFGAYTIGKERIYLSVAKRLNKKVYVDKRRFRILQAVLGEDDLKWITTNPEESLLWVVPLGHVNMKKLHMYCKVKVGKKELVFDKVVGFRPTGWSLAKGTIISTAARSNLTVHSVPYSEHSSFPELVECIACWRPQRIIPTVSVSKSQRQVDLLLSHLETFD</sequence>
<gene>
    <name evidence="8" type="ORF">FisN_25Hh062</name>
</gene>
<dbReference type="FunFam" id="3.40.50.12650:FF:000001">
    <property type="entry name" value="DNA cross-link repair 1A"/>
    <property type="match status" value="1"/>
</dbReference>
<dbReference type="GO" id="GO:0006303">
    <property type="term" value="P:double-strand break repair via nonhomologous end joining"/>
    <property type="evidence" value="ECO:0007669"/>
    <property type="project" value="TreeGrafter"/>
</dbReference>
<keyword evidence="5" id="KW-0539">Nucleus</keyword>
<feature type="region of interest" description="Disordered" evidence="6">
    <location>
        <begin position="77"/>
        <end position="109"/>
    </location>
</feature>
<dbReference type="GO" id="GO:0036297">
    <property type="term" value="P:interstrand cross-link repair"/>
    <property type="evidence" value="ECO:0007669"/>
    <property type="project" value="TreeGrafter"/>
</dbReference>
<evidence type="ECO:0000256" key="5">
    <source>
        <dbReference type="ARBA" id="ARBA00023242"/>
    </source>
</evidence>
<dbReference type="PANTHER" id="PTHR23240:SF35">
    <property type="entry name" value="DNA REPAIR METALLO-BETA-LACTAMASE FAMILY PROTEIN-RELATED"/>
    <property type="match status" value="1"/>
</dbReference>
<dbReference type="GO" id="GO:0003684">
    <property type="term" value="F:damaged DNA binding"/>
    <property type="evidence" value="ECO:0007669"/>
    <property type="project" value="TreeGrafter"/>
</dbReference>
<keyword evidence="9" id="KW-1185">Reference proteome</keyword>
<dbReference type="EMBL" id="BDSP01000124">
    <property type="protein sequence ID" value="GAX18086.1"/>
    <property type="molecule type" value="Genomic_DNA"/>
</dbReference>
<reference evidence="8 9" key="1">
    <citation type="journal article" date="2015" name="Plant Cell">
        <title>Oil accumulation by the oleaginous diatom Fistulifera solaris as revealed by the genome and transcriptome.</title>
        <authorList>
            <person name="Tanaka T."/>
            <person name="Maeda Y."/>
            <person name="Veluchamy A."/>
            <person name="Tanaka M."/>
            <person name="Abida H."/>
            <person name="Marechal E."/>
            <person name="Bowler C."/>
            <person name="Muto M."/>
            <person name="Sunaga Y."/>
            <person name="Tanaka M."/>
            <person name="Yoshino T."/>
            <person name="Taniguchi T."/>
            <person name="Fukuda Y."/>
            <person name="Nemoto M."/>
            <person name="Matsumoto M."/>
            <person name="Wong P.S."/>
            <person name="Aburatani S."/>
            <person name="Fujibuchi W."/>
        </authorList>
    </citation>
    <scope>NUCLEOTIDE SEQUENCE [LARGE SCALE GENOMIC DNA]</scope>
    <source>
        <strain evidence="8 9">JPCC DA0580</strain>
    </source>
</reference>
<dbReference type="GO" id="GO:0005634">
    <property type="term" value="C:nucleus"/>
    <property type="evidence" value="ECO:0007669"/>
    <property type="project" value="UniProtKB-SubCell"/>
</dbReference>
<evidence type="ECO:0000256" key="3">
    <source>
        <dbReference type="ARBA" id="ARBA00022763"/>
    </source>
</evidence>
<evidence type="ECO:0000313" key="8">
    <source>
        <dbReference type="EMBL" id="GAX18086.1"/>
    </source>
</evidence>
<dbReference type="PANTHER" id="PTHR23240">
    <property type="entry name" value="DNA CROSS-LINK REPAIR PROTEIN PSO2/SNM1-RELATED"/>
    <property type="match status" value="1"/>
</dbReference>
<evidence type="ECO:0000256" key="6">
    <source>
        <dbReference type="SAM" id="MobiDB-lite"/>
    </source>
</evidence>
<dbReference type="Pfam" id="PF07522">
    <property type="entry name" value="DRMBL"/>
    <property type="match status" value="1"/>
</dbReference>
<dbReference type="SUPFAM" id="SSF56281">
    <property type="entry name" value="Metallo-hydrolase/oxidoreductase"/>
    <property type="match status" value="1"/>
</dbReference>
<dbReference type="InterPro" id="IPR036866">
    <property type="entry name" value="RibonucZ/Hydroxyglut_hydro"/>
</dbReference>